<dbReference type="InterPro" id="IPR022761">
    <property type="entry name" value="Fumarate_lyase_N"/>
</dbReference>
<comment type="caution">
    <text evidence="3">The sequence shown here is derived from an EMBL/GenBank/DDBJ whole genome shotgun (WGS) entry which is preliminary data.</text>
</comment>
<dbReference type="InterPro" id="IPR008948">
    <property type="entry name" value="L-Aspartase-like"/>
</dbReference>
<dbReference type="EMBL" id="JAYWLC010000025">
    <property type="protein sequence ID" value="MER5173701.1"/>
    <property type="molecule type" value="Genomic_DNA"/>
</dbReference>
<dbReference type="Gene3D" id="1.20.200.10">
    <property type="entry name" value="Fumarase/aspartase (Central domain)"/>
    <property type="match status" value="1"/>
</dbReference>
<dbReference type="SUPFAM" id="SSF48557">
    <property type="entry name" value="L-aspartase-like"/>
    <property type="match status" value="1"/>
</dbReference>
<dbReference type="Proteomes" id="UP001438953">
    <property type="component" value="Unassembled WGS sequence"/>
</dbReference>
<proteinExistence type="predicted"/>
<protein>
    <submittedName>
        <fullName evidence="3">Lyase family protein</fullName>
    </submittedName>
</protein>
<dbReference type="Pfam" id="PF00206">
    <property type="entry name" value="Lyase_1"/>
    <property type="match status" value="1"/>
</dbReference>
<evidence type="ECO:0000313" key="4">
    <source>
        <dbReference type="Proteomes" id="UP001438953"/>
    </source>
</evidence>
<name>A0ABV1SMB9_9RHOB</name>
<dbReference type="PANTHER" id="PTHR43814">
    <property type="entry name" value="ARGININOSUCCINATE LYASE"/>
    <property type="match status" value="1"/>
</dbReference>
<dbReference type="RefSeq" id="WP_350939039.1">
    <property type="nucleotide sequence ID" value="NZ_JAYWLC010000025.1"/>
</dbReference>
<evidence type="ECO:0000259" key="2">
    <source>
        <dbReference type="Pfam" id="PF00206"/>
    </source>
</evidence>
<dbReference type="GO" id="GO:0016829">
    <property type="term" value="F:lyase activity"/>
    <property type="evidence" value="ECO:0007669"/>
    <property type="project" value="UniProtKB-KW"/>
</dbReference>
<accession>A0ABV1SMB9</accession>
<keyword evidence="1 3" id="KW-0456">Lyase</keyword>
<dbReference type="InterPro" id="IPR009049">
    <property type="entry name" value="Argininosuccinate_lyase"/>
</dbReference>
<organism evidence="3 4">
    <name type="scientific">Thioclava kandeliae</name>
    <dbReference type="NCBI Taxonomy" id="3070818"/>
    <lineage>
        <taxon>Bacteria</taxon>
        <taxon>Pseudomonadati</taxon>
        <taxon>Pseudomonadota</taxon>
        <taxon>Alphaproteobacteria</taxon>
        <taxon>Rhodobacterales</taxon>
        <taxon>Paracoccaceae</taxon>
        <taxon>Thioclava</taxon>
    </lineage>
</organism>
<reference evidence="3 4" key="2">
    <citation type="submission" date="2024-06" db="EMBL/GenBank/DDBJ databases">
        <title>Thioclava kandeliae sp. nov. from a rhizosphere soil sample of Kandelia candel in a mangrove.</title>
        <authorList>
            <person name="Mu T."/>
        </authorList>
    </citation>
    <scope>NUCLEOTIDE SEQUENCE [LARGE SCALE GENOMIC DNA]</scope>
    <source>
        <strain evidence="3 4">CPCC 100088</strain>
    </source>
</reference>
<keyword evidence="4" id="KW-1185">Reference proteome</keyword>
<reference evidence="3 4" key="1">
    <citation type="submission" date="2024-01" db="EMBL/GenBank/DDBJ databases">
        <authorList>
            <person name="Deng Y."/>
            <person name="Su J."/>
        </authorList>
    </citation>
    <scope>NUCLEOTIDE SEQUENCE [LARGE SCALE GENOMIC DNA]</scope>
    <source>
        <strain evidence="3 4">CPCC 100088</strain>
    </source>
</reference>
<gene>
    <name evidence="3" type="ORF">VSX56_18220</name>
</gene>
<evidence type="ECO:0000313" key="3">
    <source>
        <dbReference type="EMBL" id="MER5173701.1"/>
    </source>
</evidence>
<evidence type="ECO:0000256" key="1">
    <source>
        <dbReference type="ARBA" id="ARBA00023239"/>
    </source>
</evidence>
<feature type="domain" description="Fumarate lyase N-terminal" evidence="2">
    <location>
        <begin position="79"/>
        <end position="222"/>
    </location>
</feature>
<dbReference type="PANTHER" id="PTHR43814:SF1">
    <property type="entry name" value="ARGININOSUCCINATE LYASE"/>
    <property type="match status" value="1"/>
</dbReference>
<sequence length="453" mass="49118">MPPIPSPAAPSLSEGREIEDMIDRARVIAAVEAGRLDARSARTCLAHLAAGIEGNRQGALHDPLGGPLPQAERQALHFRIGSRETLLGLMQANYRLREAVIGFAETHRQAIYLHCAYGEPAEPRNFGHWALMADSALARDSERMVALYNRINRSPAGAANGNGAEFGLNRLMLADLLGFDGLVENTLDAAQSRDLVLECAGVLAIWAQTLAGIVTEILGHASPCERRMVLPLWVLRPSLLKSERAPEQLLELRHFSTRAIGFMSGLFTSESAASGPVERLGNQRQLGELANELAVRLEVLARVFEDLELVPERGTSTVTDAVYRSPPPELTRFLQDRSGLSWTDATLLIDAALRDLDAKSRPLSALAPEDIARAAQAEGFPAFDLSTDELRSLLAPEHFIAHRNTIGGPGADSMASGIISAQARIRLGLNRLDERRRQVDAAGARLRAAMKAI</sequence>
<dbReference type="Gene3D" id="1.10.40.30">
    <property type="entry name" value="Fumarase/aspartase (C-terminal domain)"/>
    <property type="match status" value="1"/>
</dbReference>